<evidence type="ECO:0000256" key="1">
    <source>
        <dbReference type="SAM" id="MobiDB-lite"/>
    </source>
</evidence>
<name>A0A9D4QZK2_DREPO</name>
<feature type="region of interest" description="Disordered" evidence="1">
    <location>
        <begin position="1"/>
        <end position="39"/>
    </location>
</feature>
<feature type="region of interest" description="Disordered" evidence="1">
    <location>
        <begin position="197"/>
        <end position="230"/>
    </location>
</feature>
<dbReference type="AlphaFoldDB" id="A0A9D4QZK2"/>
<comment type="caution">
    <text evidence="2">The sequence shown here is derived from an EMBL/GenBank/DDBJ whole genome shotgun (WGS) entry which is preliminary data.</text>
</comment>
<keyword evidence="3" id="KW-1185">Reference proteome</keyword>
<organism evidence="2 3">
    <name type="scientific">Dreissena polymorpha</name>
    <name type="common">Zebra mussel</name>
    <name type="synonym">Mytilus polymorpha</name>
    <dbReference type="NCBI Taxonomy" id="45954"/>
    <lineage>
        <taxon>Eukaryota</taxon>
        <taxon>Metazoa</taxon>
        <taxon>Spiralia</taxon>
        <taxon>Lophotrochozoa</taxon>
        <taxon>Mollusca</taxon>
        <taxon>Bivalvia</taxon>
        <taxon>Autobranchia</taxon>
        <taxon>Heteroconchia</taxon>
        <taxon>Euheterodonta</taxon>
        <taxon>Imparidentia</taxon>
        <taxon>Neoheterodontei</taxon>
        <taxon>Myida</taxon>
        <taxon>Dreissenoidea</taxon>
        <taxon>Dreissenidae</taxon>
        <taxon>Dreissena</taxon>
    </lineage>
</organism>
<feature type="compositionally biased region" description="Basic residues" evidence="1">
    <location>
        <begin position="1"/>
        <end position="11"/>
    </location>
</feature>
<proteinExistence type="predicted"/>
<feature type="compositionally biased region" description="Basic and acidic residues" evidence="1">
    <location>
        <begin position="210"/>
        <end position="230"/>
    </location>
</feature>
<evidence type="ECO:0000313" key="3">
    <source>
        <dbReference type="Proteomes" id="UP000828390"/>
    </source>
</evidence>
<sequence>MGRHKNNKRKYSYSSGSDSVNQNNTKIPKQRGPSSETQISDTSFAVSAILGLTNSILYGDKDSDLKKSSFFLNSGEPCNSPHGSAMTGAQPTLKDVMRSLEGISGRLTSVENKLQCLNKMDQRMASLEKDIKSLWLSLEDRVKKVDERVSKLENFSEGADIAAAQVSSRLELERERDSLRDDLTYIKSQSMRNNLIFTGVPEVENESSETTEKNTKETSNRRPKDSSGNC</sequence>
<evidence type="ECO:0000313" key="2">
    <source>
        <dbReference type="EMBL" id="KAH3849556.1"/>
    </source>
</evidence>
<feature type="compositionally biased region" description="Polar residues" evidence="1">
    <location>
        <begin position="12"/>
        <end position="39"/>
    </location>
</feature>
<gene>
    <name evidence="2" type="ORF">DPMN_091959</name>
</gene>
<dbReference type="Proteomes" id="UP000828390">
    <property type="component" value="Unassembled WGS sequence"/>
</dbReference>
<reference evidence="2" key="2">
    <citation type="submission" date="2020-11" db="EMBL/GenBank/DDBJ databases">
        <authorList>
            <person name="McCartney M.A."/>
            <person name="Auch B."/>
            <person name="Kono T."/>
            <person name="Mallez S."/>
            <person name="Becker A."/>
            <person name="Gohl D.M."/>
            <person name="Silverstein K.A.T."/>
            <person name="Koren S."/>
            <person name="Bechman K.B."/>
            <person name="Herman A."/>
            <person name="Abrahante J.E."/>
            <person name="Garbe J."/>
        </authorList>
    </citation>
    <scope>NUCLEOTIDE SEQUENCE</scope>
    <source>
        <strain evidence="2">Duluth1</strain>
        <tissue evidence="2">Whole animal</tissue>
    </source>
</reference>
<accession>A0A9D4QZK2</accession>
<protein>
    <submittedName>
        <fullName evidence="2">Uncharacterized protein</fullName>
    </submittedName>
</protein>
<reference evidence="2" key="1">
    <citation type="journal article" date="2019" name="bioRxiv">
        <title>The Genome of the Zebra Mussel, Dreissena polymorpha: A Resource for Invasive Species Research.</title>
        <authorList>
            <person name="McCartney M.A."/>
            <person name="Auch B."/>
            <person name="Kono T."/>
            <person name="Mallez S."/>
            <person name="Zhang Y."/>
            <person name="Obille A."/>
            <person name="Becker A."/>
            <person name="Abrahante J.E."/>
            <person name="Garbe J."/>
            <person name="Badalamenti J.P."/>
            <person name="Herman A."/>
            <person name="Mangelson H."/>
            <person name="Liachko I."/>
            <person name="Sullivan S."/>
            <person name="Sone E.D."/>
            <person name="Koren S."/>
            <person name="Silverstein K.A.T."/>
            <person name="Beckman K.B."/>
            <person name="Gohl D.M."/>
        </authorList>
    </citation>
    <scope>NUCLEOTIDE SEQUENCE</scope>
    <source>
        <strain evidence="2">Duluth1</strain>
        <tissue evidence="2">Whole animal</tissue>
    </source>
</reference>
<dbReference type="EMBL" id="JAIWYP010000003">
    <property type="protein sequence ID" value="KAH3849556.1"/>
    <property type="molecule type" value="Genomic_DNA"/>
</dbReference>